<sequence>MSMKKQQLKEKIEKKVVLKTEIPIMRLHRDGNVKHFTKWPAR</sequence>
<reference evidence="1 2" key="1">
    <citation type="journal article" date="2010" name="J. Bacteriol.">
        <title>Complete Genome Sequence of Cronobacter turicensis LMG 23827, a foodborne pathogen causing deaths in neonates.</title>
        <authorList>
            <person name="Stephan R."/>
            <person name="Lehner A."/>
            <person name="Tischler P."/>
            <person name="Rattei T."/>
        </authorList>
    </citation>
    <scope>NUCLEOTIDE SEQUENCE [LARGE SCALE GENOMIC DNA]</scope>
    <source>
        <strain evidence="2">DSM 18703 / CCUG 55852 / LMG 23827 / z3032</strain>
    </source>
</reference>
<dbReference type="Proteomes" id="UP000002069">
    <property type="component" value="Chromosome"/>
</dbReference>
<gene>
    <name evidence="1" type="ordered locus">Ctu_38060</name>
</gene>
<dbReference type="AlphaFoldDB" id="C9Y1Y1"/>
<dbReference type="EMBL" id="FN543093">
    <property type="protein sequence ID" value="CBA34123.1"/>
    <property type="molecule type" value="Genomic_DNA"/>
</dbReference>
<name>C9Y1Y1_CROTZ</name>
<organism evidence="1 2">
    <name type="scientific">Cronobacter turicensis (strain DSM 18703 / CCUG 55852 / LMG 23827 / z3032)</name>
    <dbReference type="NCBI Taxonomy" id="693216"/>
    <lineage>
        <taxon>Bacteria</taxon>
        <taxon>Pseudomonadati</taxon>
        <taxon>Pseudomonadota</taxon>
        <taxon>Gammaproteobacteria</taxon>
        <taxon>Enterobacterales</taxon>
        <taxon>Enterobacteriaceae</taxon>
        <taxon>Cronobacter</taxon>
    </lineage>
</organism>
<protein>
    <submittedName>
        <fullName evidence="1">Uncharacterized protein</fullName>
    </submittedName>
</protein>
<reference evidence="2" key="2">
    <citation type="journal article" date="2011" name="J. Bacteriol.">
        <title>Complete genome sequence of Cronobacter turicensis LMG 23827, a food-borne pathogen causing deaths in neonates.</title>
        <authorList>
            <person name="Stephan R."/>
            <person name="Lehner A."/>
            <person name="Tischler P."/>
            <person name="Rattei T."/>
        </authorList>
    </citation>
    <scope>NUCLEOTIDE SEQUENCE [LARGE SCALE GENOMIC DNA]</scope>
    <source>
        <strain evidence="2">DSM 18703 / CCUG 55852 / LMG 23827 / z3032</strain>
    </source>
</reference>
<dbReference type="KEGG" id="ctu:CTU_38060"/>
<keyword evidence="2" id="KW-1185">Reference proteome</keyword>
<dbReference type="HOGENOM" id="CLU_3288254_0_0_6"/>
<proteinExistence type="predicted"/>
<evidence type="ECO:0000313" key="2">
    <source>
        <dbReference type="Proteomes" id="UP000002069"/>
    </source>
</evidence>
<accession>C9Y1Y1</accession>
<evidence type="ECO:0000313" key="1">
    <source>
        <dbReference type="EMBL" id="CBA34123.1"/>
    </source>
</evidence>